<keyword evidence="11" id="KW-1185">Reference proteome</keyword>
<evidence type="ECO:0000256" key="7">
    <source>
        <dbReference type="PIRSR" id="PIRSR602129-50"/>
    </source>
</evidence>
<dbReference type="NCBIfam" id="TIGR01788">
    <property type="entry name" value="Glu-decarb-GAD"/>
    <property type="match status" value="1"/>
</dbReference>
<dbReference type="SUPFAM" id="SSF53383">
    <property type="entry name" value="PLP-dependent transferases"/>
    <property type="match status" value="1"/>
</dbReference>
<dbReference type="InterPro" id="IPR010107">
    <property type="entry name" value="Glutamate_decarboxylase"/>
</dbReference>
<dbReference type="PANTHER" id="PTHR43321:SF3">
    <property type="entry name" value="GLUTAMATE DECARBOXYLASE"/>
    <property type="match status" value="1"/>
</dbReference>
<evidence type="ECO:0000313" key="10">
    <source>
        <dbReference type="EMBL" id="EXJ13320.1"/>
    </source>
</evidence>
<evidence type="ECO:0000313" key="11">
    <source>
        <dbReference type="Proteomes" id="UP000019460"/>
    </source>
</evidence>
<reference evidence="10 11" key="1">
    <citation type="submission" date="2012-11" db="EMBL/GenBank/DDBJ databases">
        <title>Genome assembly of Thiorhodococcus sp. AK35.</title>
        <authorList>
            <person name="Nupur N."/>
            <person name="Khatri I."/>
            <person name="Subramanian S."/>
            <person name="Pinnaka A."/>
        </authorList>
    </citation>
    <scope>NUCLEOTIDE SEQUENCE [LARGE SCALE GENOMIC DNA]</scope>
    <source>
        <strain evidence="10 11">AK35</strain>
    </source>
</reference>
<dbReference type="GO" id="GO:0030170">
    <property type="term" value="F:pyridoxal phosphate binding"/>
    <property type="evidence" value="ECO:0007669"/>
    <property type="project" value="InterPro"/>
</dbReference>
<dbReference type="Gene3D" id="4.10.280.50">
    <property type="match status" value="1"/>
</dbReference>
<sequence length="462" mass="51882">MLTKKIEAIRPEDADELLAPAYARRGMQNAVPKYRLPEHEMAPDTAYDLIHDELMLDGNARLNMATFVTTWMEPQAERLMAEAFDKNMIDKDEYPRTAEIEARCVNIVSDLFNAPDQGVGASAIGSSEAVMLAGMALKWRWRERRRAQGKDTHRPNLILGANVQVVWEKFCRYWDVEPRYIPMQKGRYVITPDEVIERTDERTIGVVAILGTTFTGEYEPIEAIHDALAAQNATSGWEIPMHVDAASGGFVAPFLQPELKWDFRLPLVKSINVSGHKYGLVYPGIGWVVWRSHADLPEDLVFHVNYLGGDMPTFTLNFSRPGNQVVGQYYNFLRLGRAGYTQIMEALRDTAMTLAQGIEALGPFELVSDASTIPVFAFKLKDSIQGYNVFDVSHKLRESGWQVPAYTMPEHAEEVAVLRIVVREGFSADMAEMLLADIGKAVDHFEGLSGHEPRAPAPRFAH</sequence>
<dbReference type="GO" id="GO:0006538">
    <property type="term" value="P:L-glutamate catabolic process"/>
    <property type="evidence" value="ECO:0007669"/>
    <property type="project" value="TreeGrafter"/>
</dbReference>
<comment type="catalytic activity">
    <reaction evidence="6 9">
        <text>L-glutamate + H(+) = 4-aminobutanoate + CO2</text>
        <dbReference type="Rhea" id="RHEA:17785"/>
        <dbReference type="ChEBI" id="CHEBI:15378"/>
        <dbReference type="ChEBI" id="CHEBI:16526"/>
        <dbReference type="ChEBI" id="CHEBI:29985"/>
        <dbReference type="ChEBI" id="CHEBI:59888"/>
        <dbReference type="EC" id="4.1.1.15"/>
    </reaction>
</comment>
<evidence type="ECO:0000256" key="9">
    <source>
        <dbReference type="RuleBase" id="RU361171"/>
    </source>
</evidence>
<dbReference type="FunFam" id="3.40.640.10:FF:000017">
    <property type="entry name" value="Glutamate decarboxylase"/>
    <property type="match status" value="1"/>
</dbReference>
<proteinExistence type="inferred from homology"/>
<comment type="caution">
    <text evidence="10">The sequence shown here is derived from an EMBL/GenBank/DDBJ whole genome shotgun (WGS) entry which is preliminary data.</text>
</comment>
<dbReference type="InterPro" id="IPR015424">
    <property type="entry name" value="PyrdxlP-dep_Trfase"/>
</dbReference>
<evidence type="ECO:0000256" key="8">
    <source>
        <dbReference type="RuleBase" id="RU000382"/>
    </source>
</evidence>
<dbReference type="InterPro" id="IPR015421">
    <property type="entry name" value="PyrdxlP-dep_Trfase_major"/>
</dbReference>
<keyword evidence="9" id="KW-0210">Decarboxylase</keyword>
<gene>
    <name evidence="10" type="ORF">D779_3911</name>
</gene>
<accession>W9VSI8</accession>
<comment type="similarity">
    <text evidence="2 8">Belongs to the group II decarboxylase family.</text>
</comment>
<dbReference type="Gene3D" id="3.40.640.10">
    <property type="entry name" value="Type I PLP-dependent aspartate aminotransferase-like (Major domain)"/>
    <property type="match status" value="1"/>
</dbReference>
<dbReference type="eggNOG" id="COG0076">
    <property type="taxonomic scope" value="Bacteria"/>
</dbReference>
<dbReference type="RefSeq" id="WP_043757583.1">
    <property type="nucleotide sequence ID" value="NZ_AONC01000076.1"/>
</dbReference>
<dbReference type="Gene3D" id="3.90.1150.160">
    <property type="match status" value="1"/>
</dbReference>
<dbReference type="CDD" id="cd06450">
    <property type="entry name" value="DOPA_deC_like"/>
    <property type="match status" value="1"/>
</dbReference>
<dbReference type="OrthoDB" id="9803665at2"/>
<keyword evidence="5 8" id="KW-0456">Lyase</keyword>
<keyword evidence="4 7" id="KW-0663">Pyridoxal phosphate</keyword>
<comment type="cofactor">
    <cofactor evidence="1 7 8">
        <name>pyridoxal 5'-phosphate</name>
        <dbReference type="ChEBI" id="CHEBI:597326"/>
    </cofactor>
</comment>
<evidence type="ECO:0000256" key="6">
    <source>
        <dbReference type="ARBA" id="ARBA00048868"/>
    </source>
</evidence>
<dbReference type="EC" id="4.1.1.15" evidence="3 9"/>
<dbReference type="PATRIC" id="fig|1249627.3.peg.3988"/>
<protein>
    <recommendedName>
        <fullName evidence="3 9">Glutamate decarboxylase</fullName>
        <ecNumber evidence="3 9">4.1.1.15</ecNumber>
    </recommendedName>
</protein>
<name>W9VSI8_9GAMM</name>
<dbReference type="Proteomes" id="UP000019460">
    <property type="component" value="Unassembled WGS sequence"/>
</dbReference>
<dbReference type="GO" id="GO:0004351">
    <property type="term" value="F:glutamate decarboxylase activity"/>
    <property type="evidence" value="ECO:0007669"/>
    <property type="project" value="UniProtKB-EC"/>
</dbReference>
<evidence type="ECO:0000256" key="3">
    <source>
        <dbReference type="ARBA" id="ARBA00012421"/>
    </source>
</evidence>
<dbReference type="EMBL" id="AONC01000076">
    <property type="protein sequence ID" value="EXJ13320.1"/>
    <property type="molecule type" value="Genomic_DNA"/>
</dbReference>
<organism evidence="10 11">
    <name type="scientific">Imhoffiella purpurea</name>
    <dbReference type="NCBI Taxonomy" id="1249627"/>
    <lineage>
        <taxon>Bacteria</taxon>
        <taxon>Pseudomonadati</taxon>
        <taxon>Pseudomonadota</taxon>
        <taxon>Gammaproteobacteria</taxon>
        <taxon>Chromatiales</taxon>
        <taxon>Chromatiaceae</taxon>
        <taxon>Imhoffiella</taxon>
    </lineage>
</organism>
<dbReference type="AlphaFoldDB" id="W9VSI8"/>
<dbReference type="InterPro" id="IPR002129">
    <property type="entry name" value="PyrdxlP-dep_de-COase"/>
</dbReference>
<dbReference type="FunFam" id="4.10.280.50:FF:000001">
    <property type="entry name" value="Glutamate decarboxylase"/>
    <property type="match status" value="1"/>
</dbReference>
<dbReference type="STRING" id="1249627.D779_3911"/>
<evidence type="ECO:0000256" key="2">
    <source>
        <dbReference type="ARBA" id="ARBA00009533"/>
    </source>
</evidence>
<evidence type="ECO:0000256" key="5">
    <source>
        <dbReference type="ARBA" id="ARBA00023239"/>
    </source>
</evidence>
<feature type="modified residue" description="N6-(pyridoxal phosphate)lysine" evidence="7">
    <location>
        <position position="277"/>
    </location>
</feature>
<evidence type="ECO:0000256" key="4">
    <source>
        <dbReference type="ARBA" id="ARBA00022898"/>
    </source>
</evidence>
<dbReference type="GO" id="GO:0005829">
    <property type="term" value="C:cytosol"/>
    <property type="evidence" value="ECO:0007669"/>
    <property type="project" value="TreeGrafter"/>
</dbReference>
<dbReference type="Pfam" id="PF00282">
    <property type="entry name" value="Pyridoxal_deC"/>
    <property type="match status" value="1"/>
</dbReference>
<dbReference type="PANTHER" id="PTHR43321">
    <property type="entry name" value="GLUTAMATE DECARBOXYLASE"/>
    <property type="match status" value="1"/>
</dbReference>
<evidence type="ECO:0000256" key="1">
    <source>
        <dbReference type="ARBA" id="ARBA00001933"/>
    </source>
</evidence>